<feature type="region of interest" description="Disordered" evidence="1">
    <location>
        <begin position="147"/>
        <end position="178"/>
    </location>
</feature>
<evidence type="ECO:0000256" key="1">
    <source>
        <dbReference type="SAM" id="MobiDB-lite"/>
    </source>
</evidence>
<proteinExistence type="predicted"/>
<name>A0ABN5RY46_9FLAO</name>
<protein>
    <submittedName>
        <fullName evidence="2">Uncharacterized protein</fullName>
    </submittedName>
</protein>
<evidence type="ECO:0000313" key="2">
    <source>
        <dbReference type="EMBL" id="AZA95652.1"/>
    </source>
</evidence>
<organism evidence="2 3">
    <name type="scientific">Chryseobacterium shandongense</name>
    <dbReference type="NCBI Taxonomy" id="1493872"/>
    <lineage>
        <taxon>Bacteria</taxon>
        <taxon>Pseudomonadati</taxon>
        <taxon>Bacteroidota</taxon>
        <taxon>Flavobacteriia</taxon>
        <taxon>Flavobacteriales</taxon>
        <taxon>Weeksellaceae</taxon>
        <taxon>Chryseobacterium group</taxon>
        <taxon>Chryseobacterium</taxon>
    </lineage>
</organism>
<gene>
    <name evidence="2" type="ORF">EG353_08775</name>
</gene>
<keyword evidence="3" id="KW-1185">Reference proteome</keyword>
<dbReference type="Proteomes" id="UP000281741">
    <property type="component" value="Chromosome"/>
</dbReference>
<accession>A0ABN5RY46</accession>
<sequence>MENEINQEAYDLRVNKGMLPTIAIEGHIFFVDIRMNKLRPKDDFLSNGISFSDIEVNFNDLTGKYIFPYNPQKKEPGNIDYNTITAIPKDFVVVEIPSELKMDPIGWNRQHGYDLKDGLEAIDLQMTFKAKRAKWGDIYVPQKIKENLAQMKKSRKENQKQESEKNPQEKQRRKGRKI</sequence>
<reference evidence="2 3" key="1">
    <citation type="submission" date="2018-11" db="EMBL/GenBank/DDBJ databases">
        <title>Proposal to divide the Flavobacteriaceae and reorganize its genera based on Amino Acid Identity values calculated from whole genome sequences.</title>
        <authorList>
            <person name="Nicholson A.C."/>
            <person name="Gulvik C.A."/>
            <person name="Whitney A.M."/>
            <person name="Humrighouse B.W."/>
            <person name="Bell M."/>
            <person name="Holmes B."/>
            <person name="Steigerwalt A.G."/>
            <person name="Villarma A."/>
            <person name="Sheth M."/>
            <person name="Batra D."/>
            <person name="Pryor J."/>
            <person name="Bernardet J.-F."/>
            <person name="Hugo C."/>
            <person name="Kampfer P."/>
            <person name="Newman J."/>
            <person name="McQuiston J.R."/>
        </authorList>
    </citation>
    <scope>NUCLEOTIDE SEQUENCE [LARGE SCALE GENOMIC DNA]</scope>
    <source>
        <strain evidence="2 3">H5143</strain>
    </source>
</reference>
<feature type="compositionally biased region" description="Basic and acidic residues" evidence="1">
    <location>
        <begin position="156"/>
        <end position="170"/>
    </location>
</feature>
<evidence type="ECO:0000313" key="3">
    <source>
        <dbReference type="Proteomes" id="UP000281741"/>
    </source>
</evidence>
<dbReference type="RefSeq" id="WP_123860848.1">
    <property type="nucleotide sequence ID" value="NZ_CP033912.1"/>
</dbReference>
<dbReference type="EMBL" id="CP033912">
    <property type="protein sequence ID" value="AZA95652.1"/>
    <property type="molecule type" value="Genomic_DNA"/>
</dbReference>